<keyword evidence="2" id="KW-0597">Phosphoprotein</keyword>
<keyword evidence="6" id="KW-1185">Reference proteome</keyword>
<keyword evidence="1" id="KW-0343">GTPase activation</keyword>
<dbReference type="Proteomes" id="UP000314986">
    <property type="component" value="Unassembled WGS sequence"/>
</dbReference>
<organism evidence="5 6">
    <name type="scientific">Callorhinchus milii</name>
    <name type="common">Ghost shark</name>
    <dbReference type="NCBI Taxonomy" id="7868"/>
    <lineage>
        <taxon>Eukaryota</taxon>
        <taxon>Metazoa</taxon>
        <taxon>Chordata</taxon>
        <taxon>Craniata</taxon>
        <taxon>Vertebrata</taxon>
        <taxon>Chondrichthyes</taxon>
        <taxon>Holocephali</taxon>
        <taxon>Chimaeriformes</taxon>
        <taxon>Callorhinchidae</taxon>
        <taxon>Callorhinchus</taxon>
    </lineage>
</organism>
<dbReference type="GO" id="GO:0007165">
    <property type="term" value="P:signal transduction"/>
    <property type="evidence" value="ECO:0007669"/>
    <property type="project" value="InterPro"/>
</dbReference>
<dbReference type="GO" id="GO:0030036">
    <property type="term" value="P:actin cytoskeleton organization"/>
    <property type="evidence" value="ECO:0007669"/>
    <property type="project" value="TreeGrafter"/>
</dbReference>
<dbReference type="InterPro" id="IPR023393">
    <property type="entry name" value="START-like_dom_sf"/>
</dbReference>
<proteinExistence type="predicted"/>
<evidence type="ECO:0000256" key="1">
    <source>
        <dbReference type="ARBA" id="ARBA00022468"/>
    </source>
</evidence>
<dbReference type="InParanoid" id="A0A4W3HKW9"/>
<evidence type="ECO:0000259" key="4">
    <source>
        <dbReference type="PROSITE" id="PS50848"/>
    </source>
</evidence>
<reference evidence="6" key="2">
    <citation type="journal article" date="2007" name="PLoS Biol.">
        <title>Survey sequencing and comparative analysis of the elephant shark (Callorhinchus milii) genome.</title>
        <authorList>
            <person name="Venkatesh B."/>
            <person name="Kirkness E.F."/>
            <person name="Loh Y.H."/>
            <person name="Halpern A.L."/>
            <person name="Lee A.P."/>
            <person name="Johnson J."/>
            <person name="Dandona N."/>
            <person name="Viswanathan L.D."/>
            <person name="Tay A."/>
            <person name="Venter J.C."/>
            <person name="Strausberg R.L."/>
            <person name="Brenner S."/>
        </authorList>
    </citation>
    <scope>NUCLEOTIDE SEQUENCE [LARGE SCALE GENOMIC DNA]</scope>
</reference>
<evidence type="ECO:0000259" key="3">
    <source>
        <dbReference type="PROSITE" id="PS50238"/>
    </source>
</evidence>
<dbReference type="PROSITE" id="PS50848">
    <property type="entry name" value="START"/>
    <property type="match status" value="1"/>
</dbReference>
<dbReference type="GeneTree" id="ENSGT00950000183061"/>
<dbReference type="OMA" id="WHESSVE"/>
<reference evidence="5" key="4">
    <citation type="submission" date="2025-08" db="UniProtKB">
        <authorList>
            <consortium name="Ensembl"/>
        </authorList>
    </citation>
    <scope>IDENTIFICATION</scope>
</reference>
<evidence type="ECO:0000256" key="2">
    <source>
        <dbReference type="ARBA" id="ARBA00022553"/>
    </source>
</evidence>
<dbReference type="InterPro" id="IPR008936">
    <property type="entry name" value="Rho_GTPase_activation_prot"/>
</dbReference>
<dbReference type="Pfam" id="PF01852">
    <property type="entry name" value="START"/>
    <property type="match status" value="1"/>
</dbReference>
<dbReference type="Ensembl" id="ENSCMIT00000010378.1">
    <property type="protein sequence ID" value="ENSCMIP00000010109.1"/>
    <property type="gene ID" value="ENSCMIG00000005329.1"/>
</dbReference>
<dbReference type="PROSITE" id="PS50238">
    <property type="entry name" value="RHOGAP"/>
    <property type="match status" value="1"/>
</dbReference>
<sequence>VPREEQVSALQAAIVLMPDEHREVLQSLLYFLSDVAADNENQMTARNLAVCLAPSLFHLNLPRKEASSPRSDPPRTLNWGVEGVRDLSENLAATEGLSHMITESKRLFQVPLDIMTQVRSSNAGAEWHPMPLAVPGSGGGSTVRLCQAGLEATFHELLIEAEEKFRGWVSATGPGNTQLSYKKAGDGPPLRLWKVTVEVEAAPRSVLNRILRERHLWDEDLLVGKVLEHFEGNTDLYYYVQDSMAPHPRRSFTVLRSWWQELSRGVCALVTTSVEPDLGGDEGAVQALVLTAQYLMEPCGSGHCRLTHISRTDLRGRSPEWYKQVYGYLCAVEVARIRDSLCSRCQGERKLECERGFLWEMGLSPQGNTEPCLSNGP</sequence>
<dbReference type="InterPro" id="IPR002913">
    <property type="entry name" value="START_lipid-bd_dom"/>
</dbReference>
<dbReference type="Gene3D" id="1.10.555.10">
    <property type="entry name" value="Rho GTPase activation protein"/>
    <property type="match status" value="1"/>
</dbReference>
<dbReference type="FunFam" id="3.30.530.20:FF:000009">
    <property type="entry name" value="StAR related lipid transfer domain containing 13"/>
    <property type="match status" value="1"/>
</dbReference>
<dbReference type="AlphaFoldDB" id="A0A4W3HKW9"/>
<dbReference type="SUPFAM" id="SSF55961">
    <property type="entry name" value="Bet v1-like"/>
    <property type="match status" value="1"/>
</dbReference>
<dbReference type="SUPFAM" id="SSF48350">
    <property type="entry name" value="GTPase activation domain, GAP"/>
    <property type="match status" value="1"/>
</dbReference>
<dbReference type="Gene3D" id="3.30.530.20">
    <property type="match status" value="1"/>
</dbReference>
<feature type="domain" description="Rho-GAP" evidence="3">
    <location>
        <begin position="1"/>
        <end position="108"/>
    </location>
</feature>
<protein>
    <submittedName>
        <fullName evidence="5">StAR-related lipid transfer protein 8-like</fullName>
    </submittedName>
</protein>
<dbReference type="GO" id="GO:0005096">
    <property type="term" value="F:GTPase activator activity"/>
    <property type="evidence" value="ECO:0007669"/>
    <property type="project" value="UniProtKB-KW"/>
</dbReference>
<dbReference type="PANTHER" id="PTHR12659">
    <property type="entry name" value="RHO-TYPE GTPASE ACTIVATING PROTEIN"/>
    <property type="match status" value="1"/>
</dbReference>
<evidence type="ECO:0000313" key="5">
    <source>
        <dbReference type="Ensembl" id="ENSCMIP00000010109.1"/>
    </source>
</evidence>
<reference evidence="6" key="3">
    <citation type="journal article" date="2014" name="Nature">
        <title>Elephant shark genome provides unique insights into gnathostome evolution.</title>
        <authorList>
            <consortium name="International Elephant Shark Genome Sequencing Consortium"/>
            <person name="Venkatesh B."/>
            <person name="Lee A.P."/>
            <person name="Ravi V."/>
            <person name="Maurya A.K."/>
            <person name="Lian M.M."/>
            <person name="Swann J.B."/>
            <person name="Ohta Y."/>
            <person name="Flajnik M.F."/>
            <person name="Sutoh Y."/>
            <person name="Kasahara M."/>
            <person name="Hoon S."/>
            <person name="Gangu V."/>
            <person name="Roy S.W."/>
            <person name="Irimia M."/>
            <person name="Korzh V."/>
            <person name="Kondrychyn I."/>
            <person name="Lim Z.W."/>
            <person name="Tay B.H."/>
            <person name="Tohari S."/>
            <person name="Kong K.W."/>
            <person name="Ho S."/>
            <person name="Lorente-Galdos B."/>
            <person name="Quilez J."/>
            <person name="Marques-Bonet T."/>
            <person name="Raney B.J."/>
            <person name="Ingham P.W."/>
            <person name="Tay A."/>
            <person name="Hillier L.W."/>
            <person name="Minx P."/>
            <person name="Boehm T."/>
            <person name="Wilson R.K."/>
            <person name="Brenner S."/>
            <person name="Warren W.C."/>
        </authorList>
    </citation>
    <scope>NUCLEOTIDE SEQUENCE [LARGE SCALE GENOMIC DNA]</scope>
</reference>
<reference evidence="6" key="1">
    <citation type="journal article" date="2006" name="Science">
        <title>Ancient noncoding elements conserved in the human genome.</title>
        <authorList>
            <person name="Venkatesh B."/>
            <person name="Kirkness E.F."/>
            <person name="Loh Y.H."/>
            <person name="Halpern A.L."/>
            <person name="Lee A.P."/>
            <person name="Johnson J."/>
            <person name="Dandona N."/>
            <person name="Viswanathan L.D."/>
            <person name="Tay A."/>
            <person name="Venter J.C."/>
            <person name="Strausberg R.L."/>
            <person name="Brenner S."/>
        </authorList>
    </citation>
    <scope>NUCLEOTIDE SEQUENCE [LARGE SCALE GENOMIC DNA]</scope>
</reference>
<name>A0A4W3HKW9_CALMI</name>
<dbReference type="SMART" id="SM00234">
    <property type="entry name" value="START"/>
    <property type="match status" value="1"/>
</dbReference>
<dbReference type="PANTHER" id="PTHR12659:SF3">
    <property type="entry name" value="STAR-RELATED LIPID TRANSFER PROTEIN 8"/>
    <property type="match status" value="1"/>
</dbReference>
<dbReference type="Pfam" id="PF00620">
    <property type="entry name" value="RhoGAP"/>
    <property type="match status" value="1"/>
</dbReference>
<accession>A0A4W3HKW9</accession>
<dbReference type="InterPro" id="IPR000198">
    <property type="entry name" value="RhoGAP_dom"/>
</dbReference>
<dbReference type="GO" id="GO:0035023">
    <property type="term" value="P:regulation of Rho protein signal transduction"/>
    <property type="evidence" value="ECO:0007669"/>
    <property type="project" value="TreeGrafter"/>
</dbReference>
<reference evidence="5" key="5">
    <citation type="submission" date="2025-09" db="UniProtKB">
        <authorList>
            <consortium name="Ensembl"/>
        </authorList>
    </citation>
    <scope>IDENTIFICATION</scope>
</reference>
<dbReference type="GO" id="GO:0008289">
    <property type="term" value="F:lipid binding"/>
    <property type="evidence" value="ECO:0007669"/>
    <property type="project" value="InterPro"/>
</dbReference>
<evidence type="ECO:0000313" key="6">
    <source>
        <dbReference type="Proteomes" id="UP000314986"/>
    </source>
</evidence>
<dbReference type="STRING" id="7868.ENSCMIP00000010109"/>
<feature type="domain" description="START" evidence="4">
    <location>
        <begin position="153"/>
        <end position="322"/>
    </location>
</feature>